<dbReference type="Proteomes" id="UP000001514">
    <property type="component" value="Unassembled WGS sequence"/>
</dbReference>
<dbReference type="PANTHER" id="PTHR33430">
    <property type="entry name" value="MATERNAL EFFECT EMBRYO ARREST PROTEIN"/>
    <property type="match status" value="1"/>
</dbReference>
<evidence type="ECO:0000313" key="2">
    <source>
        <dbReference type="EMBL" id="EFJ27212.1"/>
    </source>
</evidence>
<keyword evidence="3" id="KW-1185">Reference proteome</keyword>
<evidence type="ECO:0000256" key="1">
    <source>
        <dbReference type="SAM" id="Phobius"/>
    </source>
</evidence>
<dbReference type="AlphaFoldDB" id="D8RKB8"/>
<evidence type="ECO:0000313" key="3">
    <source>
        <dbReference type="Proteomes" id="UP000001514"/>
    </source>
</evidence>
<reference evidence="2 3" key="1">
    <citation type="journal article" date="2011" name="Science">
        <title>The Selaginella genome identifies genetic changes associated with the evolution of vascular plants.</title>
        <authorList>
            <person name="Banks J.A."/>
            <person name="Nishiyama T."/>
            <person name="Hasebe M."/>
            <person name="Bowman J.L."/>
            <person name="Gribskov M."/>
            <person name="dePamphilis C."/>
            <person name="Albert V.A."/>
            <person name="Aono N."/>
            <person name="Aoyama T."/>
            <person name="Ambrose B.A."/>
            <person name="Ashton N.W."/>
            <person name="Axtell M.J."/>
            <person name="Barker E."/>
            <person name="Barker M.S."/>
            <person name="Bennetzen J.L."/>
            <person name="Bonawitz N.D."/>
            <person name="Chapple C."/>
            <person name="Cheng C."/>
            <person name="Correa L.G."/>
            <person name="Dacre M."/>
            <person name="DeBarry J."/>
            <person name="Dreyer I."/>
            <person name="Elias M."/>
            <person name="Engstrom E.M."/>
            <person name="Estelle M."/>
            <person name="Feng L."/>
            <person name="Finet C."/>
            <person name="Floyd S.K."/>
            <person name="Frommer W.B."/>
            <person name="Fujita T."/>
            <person name="Gramzow L."/>
            <person name="Gutensohn M."/>
            <person name="Harholt J."/>
            <person name="Hattori M."/>
            <person name="Heyl A."/>
            <person name="Hirai T."/>
            <person name="Hiwatashi Y."/>
            <person name="Ishikawa M."/>
            <person name="Iwata M."/>
            <person name="Karol K.G."/>
            <person name="Koehler B."/>
            <person name="Kolukisaoglu U."/>
            <person name="Kubo M."/>
            <person name="Kurata T."/>
            <person name="Lalonde S."/>
            <person name="Li K."/>
            <person name="Li Y."/>
            <person name="Litt A."/>
            <person name="Lyons E."/>
            <person name="Manning G."/>
            <person name="Maruyama T."/>
            <person name="Michael T.P."/>
            <person name="Mikami K."/>
            <person name="Miyazaki S."/>
            <person name="Morinaga S."/>
            <person name="Murata T."/>
            <person name="Mueller-Roeber B."/>
            <person name="Nelson D.R."/>
            <person name="Obara M."/>
            <person name="Oguri Y."/>
            <person name="Olmstead R.G."/>
            <person name="Onodera N."/>
            <person name="Petersen B.L."/>
            <person name="Pils B."/>
            <person name="Prigge M."/>
            <person name="Rensing S.A."/>
            <person name="Riano-Pachon D.M."/>
            <person name="Roberts A.W."/>
            <person name="Sato Y."/>
            <person name="Scheller H.V."/>
            <person name="Schulz B."/>
            <person name="Schulz C."/>
            <person name="Shakirov E.V."/>
            <person name="Shibagaki N."/>
            <person name="Shinohara N."/>
            <person name="Shippen D.E."/>
            <person name="Soerensen I."/>
            <person name="Sotooka R."/>
            <person name="Sugimoto N."/>
            <person name="Sugita M."/>
            <person name="Sumikawa N."/>
            <person name="Tanurdzic M."/>
            <person name="Theissen G."/>
            <person name="Ulvskov P."/>
            <person name="Wakazuki S."/>
            <person name="Weng J.K."/>
            <person name="Willats W.W."/>
            <person name="Wipf D."/>
            <person name="Wolf P.G."/>
            <person name="Yang L."/>
            <person name="Zimmer A.D."/>
            <person name="Zhu Q."/>
            <person name="Mitros T."/>
            <person name="Hellsten U."/>
            <person name="Loque D."/>
            <person name="Otillar R."/>
            <person name="Salamov A."/>
            <person name="Schmutz J."/>
            <person name="Shapiro H."/>
            <person name="Lindquist E."/>
            <person name="Lucas S."/>
            <person name="Rokhsar D."/>
            <person name="Grigoriev I.V."/>
        </authorList>
    </citation>
    <scope>NUCLEOTIDE SEQUENCE [LARGE SCALE GENOMIC DNA]</scope>
</reference>
<feature type="transmembrane region" description="Helical" evidence="1">
    <location>
        <begin position="115"/>
        <end position="136"/>
    </location>
</feature>
<dbReference type="eggNOG" id="ENOG502QQZ2">
    <property type="taxonomic scope" value="Eukaryota"/>
</dbReference>
<dbReference type="InParanoid" id="D8RKB8"/>
<dbReference type="EMBL" id="GL377582">
    <property type="protein sequence ID" value="EFJ27212.1"/>
    <property type="molecule type" value="Genomic_DNA"/>
</dbReference>
<name>D8RKB8_SELML</name>
<keyword evidence="1" id="KW-1133">Transmembrane helix</keyword>
<protein>
    <submittedName>
        <fullName evidence="2">Uncharacterized protein</fullName>
    </submittedName>
</protein>
<organism evidence="3">
    <name type="scientific">Selaginella moellendorffii</name>
    <name type="common">Spikemoss</name>
    <dbReference type="NCBI Taxonomy" id="88036"/>
    <lineage>
        <taxon>Eukaryota</taxon>
        <taxon>Viridiplantae</taxon>
        <taxon>Streptophyta</taxon>
        <taxon>Embryophyta</taxon>
        <taxon>Tracheophyta</taxon>
        <taxon>Lycopodiopsida</taxon>
        <taxon>Selaginellales</taxon>
        <taxon>Selaginellaceae</taxon>
        <taxon>Selaginella</taxon>
    </lineage>
</organism>
<gene>
    <name evidence="2" type="ORF">SELMODRAFT_412182</name>
</gene>
<proteinExistence type="predicted"/>
<keyword evidence="1" id="KW-0472">Membrane</keyword>
<feature type="transmembrane region" description="Helical" evidence="1">
    <location>
        <begin position="70"/>
        <end position="95"/>
    </location>
</feature>
<sequence>MDDKLLPSSSSRRMVSFKGATQVHVTTLDEVVSVNSFFTIAVFLGLSFSSTKAADLETDCPVGPDAVKYLLLYEVLAFASFLFSSLVAHGLKLYIIFANSNLIEESQAAEINNRLLRIGMLASAIGSVAGTIFLMLSMISLIELRRNPVSLCPRVLRLPRHSSNLAAGPPYFSIVCSTNSSATDLTGKATLLQWKTCLYRTGSTTLISGNSNTVLKESCWRRDSLMFSS</sequence>
<dbReference type="PANTHER" id="PTHR33430:SF13">
    <property type="entry name" value="CASP-LIKE PROTEIN"/>
    <property type="match status" value="1"/>
</dbReference>
<dbReference type="KEGG" id="smo:SELMODRAFT_412182"/>
<dbReference type="HOGENOM" id="CLU_1211550_0_0_1"/>
<keyword evidence="1" id="KW-0812">Transmembrane</keyword>
<dbReference type="Gramene" id="EFJ27212">
    <property type="protein sequence ID" value="EFJ27212"/>
    <property type="gene ID" value="SELMODRAFT_412182"/>
</dbReference>
<accession>D8RKB8</accession>